<dbReference type="Pfam" id="PF02397">
    <property type="entry name" value="Bac_transf"/>
    <property type="match status" value="1"/>
</dbReference>
<dbReference type="EMBL" id="SDPW01000001">
    <property type="protein sequence ID" value="RXZ54989.1"/>
    <property type="molecule type" value="Genomic_DNA"/>
</dbReference>
<name>A0A4Q2K0Q3_9ACTN</name>
<evidence type="ECO:0000259" key="2">
    <source>
        <dbReference type="Pfam" id="PF02397"/>
    </source>
</evidence>
<protein>
    <recommendedName>
        <fullName evidence="2">Bacterial sugar transferase domain-containing protein</fullName>
    </recommendedName>
</protein>
<dbReference type="OrthoDB" id="9808602at2"/>
<feature type="domain" description="Bacterial sugar transferase" evidence="2">
    <location>
        <begin position="1"/>
        <end position="65"/>
    </location>
</feature>
<dbReference type="GO" id="GO:0016780">
    <property type="term" value="F:phosphotransferase activity, for other substituted phosphate groups"/>
    <property type="evidence" value="ECO:0007669"/>
    <property type="project" value="TreeGrafter"/>
</dbReference>
<evidence type="ECO:0000256" key="1">
    <source>
        <dbReference type="ARBA" id="ARBA00006464"/>
    </source>
</evidence>
<dbReference type="PANTHER" id="PTHR30576:SF0">
    <property type="entry name" value="UNDECAPRENYL-PHOSPHATE N-ACETYLGALACTOSAMINYL 1-PHOSPHATE TRANSFERASE-RELATED"/>
    <property type="match status" value="1"/>
</dbReference>
<comment type="caution">
    <text evidence="3">The sequence shown here is derived from an EMBL/GenBank/DDBJ whole genome shotgun (WGS) entry which is preliminary data.</text>
</comment>
<proteinExistence type="inferred from homology"/>
<evidence type="ECO:0000313" key="3">
    <source>
        <dbReference type="EMBL" id="RXZ54989.1"/>
    </source>
</evidence>
<organism evidence="3 4">
    <name type="scientific">Senegalimassilia faecalis</name>
    <dbReference type="NCBI Taxonomy" id="2509433"/>
    <lineage>
        <taxon>Bacteria</taxon>
        <taxon>Bacillati</taxon>
        <taxon>Actinomycetota</taxon>
        <taxon>Coriobacteriia</taxon>
        <taxon>Coriobacteriales</taxon>
        <taxon>Coriobacteriaceae</taxon>
        <taxon>Senegalimassilia</taxon>
    </lineage>
</organism>
<comment type="similarity">
    <text evidence="1">Belongs to the bacterial sugar transferase family.</text>
</comment>
<gene>
    <name evidence="3" type="ORF">ET524_11240</name>
</gene>
<dbReference type="Proteomes" id="UP000293345">
    <property type="component" value="Unassembled WGS sequence"/>
</dbReference>
<dbReference type="AlphaFoldDB" id="A0A4Q2K0Q3"/>
<sequence length="88" mass="9720">MALIGPRPERPAFCAEFEKRIHGWNYRALVKPGLSGLAQVRGGYGLLPKEKVALDLWRVGHPSLRIARVTDPPHSSIISTALRFCSSV</sequence>
<dbReference type="PANTHER" id="PTHR30576">
    <property type="entry name" value="COLANIC BIOSYNTHESIS UDP-GLUCOSE LIPID CARRIER TRANSFERASE"/>
    <property type="match status" value="1"/>
</dbReference>
<evidence type="ECO:0000313" key="4">
    <source>
        <dbReference type="Proteomes" id="UP000293345"/>
    </source>
</evidence>
<accession>A0A4Q2K0Q3</accession>
<keyword evidence="4" id="KW-1185">Reference proteome</keyword>
<reference evidence="3 4" key="1">
    <citation type="submission" date="2019-01" db="EMBL/GenBank/DDBJ databases">
        <title>Senegalimassilia sp. nov. KGMB04484 isolated human feces.</title>
        <authorList>
            <person name="Han K.-I."/>
            <person name="Kim J.-S."/>
            <person name="Lee K.C."/>
            <person name="Suh M.K."/>
            <person name="Eom M.K."/>
            <person name="Lee J.H."/>
            <person name="Park S.-H."/>
            <person name="Kang S.W."/>
            <person name="Park J.-E."/>
            <person name="Oh B.S."/>
            <person name="Yu S.Y."/>
            <person name="Choi S.-H."/>
            <person name="Lee D.H."/>
            <person name="Yoon H."/>
            <person name="Kim B.-Y."/>
            <person name="Lee J.H."/>
            <person name="Lee J.-S."/>
        </authorList>
    </citation>
    <scope>NUCLEOTIDE SEQUENCE [LARGE SCALE GENOMIC DNA]</scope>
    <source>
        <strain evidence="3 4">KGMB04484</strain>
    </source>
</reference>
<dbReference type="InterPro" id="IPR003362">
    <property type="entry name" value="Bact_transf"/>
</dbReference>